<keyword evidence="2" id="KW-0472">Membrane</keyword>
<gene>
    <name evidence="4" type="ORF">ACH5RR_004910</name>
</gene>
<dbReference type="EMBL" id="JBJUIK010000002">
    <property type="protein sequence ID" value="KAL3536449.1"/>
    <property type="molecule type" value="Genomic_DNA"/>
</dbReference>
<evidence type="ECO:0000256" key="1">
    <source>
        <dbReference type="SAM" id="MobiDB-lite"/>
    </source>
</evidence>
<proteinExistence type="predicted"/>
<feature type="chain" id="PRO_5044858491" evidence="3">
    <location>
        <begin position="20"/>
        <end position="155"/>
    </location>
</feature>
<sequence length="155" mass="16369">MSRFLVLCLILMNALWVTAEVNKVASSANLQAPASSPSSTNAIQQETPQMRKLGKHQNKAIGPSAAPGFSPSGAPAQTPNMENINSLGQESTTTQVQDIYIAKQHHHSFDKSVAGGGVILGGLGTTFLVAVVCYIRVTRRKNTEPASPVTDVAKV</sequence>
<accession>A0ABD3AZR3</accession>
<evidence type="ECO:0000256" key="2">
    <source>
        <dbReference type="SAM" id="Phobius"/>
    </source>
</evidence>
<reference evidence="4 5" key="1">
    <citation type="submission" date="2024-11" db="EMBL/GenBank/DDBJ databases">
        <title>A near-complete genome assembly of Cinchona calisaya.</title>
        <authorList>
            <person name="Lian D.C."/>
            <person name="Zhao X.W."/>
            <person name="Wei L."/>
        </authorList>
    </citation>
    <scope>NUCLEOTIDE SEQUENCE [LARGE SCALE GENOMIC DNA]</scope>
    <source>
        <tissue evidence="4">Nenye</tissue>
    </source>
</reference>
<protein>
    <submittedName>
        <fullName evidence="4">Uncharacterized protein</fullName>
    </submittedName>
</protein>
<keyword evidence="3" id="KW-0732">Signal</keyword>
<keyword evidence="5" id="KW-1185">Reference proteome</keyword>
<feature type="signal peptide" evidence="3">
    <location>
        <begin position="1"/>
        <end position="19"/>
    </location>
</feature>
<evidence type="ECO:0000313" key="5">
    <source>
        <dbReference type="Proteomes" id="UP001630127"/>
    </source>
</evidence>
<organism evidence="4 5">
    <name type="scientific">Cinchona calisaya</name>
    <dbReference type="NCBI Taxonomy" id="153742"/>
    <lineage>
        <taxon>Eukaryota</taxon>
        <taxon>Viridiplantae</taxon>
        <taxon>Streptophyta</taxon>
        <taxon>Embryophyta</taxon>
        <taxon>Tracheophyta</taxon>
        <taxon>Spermatophyta</taxon>
        <taxon>Magnoliopsida</taxon>
        <taxon>eudicotyledons</taxon>
        <taxon>Gunneridae</taxon>
        <taxon>Pentapetalae</taxon>
        <taxon>asterids</taxon>
        <taxon>lamiids</taxon>
        <taxon>Gentianales</taxon>
        <taxon>Rubiaceae</taxon>
        <taxon>Cinchonoideae</taxon>
        <taxon>Cinchoneae</taxon>
        <taxon>Cinchona</taxon>
    </lineage>
</organism>
<dbReference type="PANTHER" id="PTHR34558">
    <property type="entry name" value="EXPRESSED PROTEIN"/>
    <property type="match status" value="1"/>
</dbReference>
<dbReference type="PANTHER" id="PTHR34558:SF9">
    <property type="entry name" value="F3L24.15 PROTEIN"/>
    <property type="match status" value="1"/>
</dbReference>
<feature type="compositionally biased region" description="Low complexity" evidence="1">
    <location>
        <begin position="62"/>
        <end position="76"/>
    </location>
</feature>
<name>A0ABD3AZR3_9GENT</name>
<dbReference type="Proteomes" id="UP001630127">
    <property type="component" value="Unassembled WGS sequence"/>
</dbReference>
<feature type="region of interest" description="Disordered" evidence="1">
    <location>
        <begin position="31"/>
        <end position="85"/>
    </location>
</feature>
<keyword evidence="2" id="KW-1133">Transmembrane helix</keyword>
<feature type="transmembrane region" description="Helical" evidence="2">
    <location>
        <begin position="113"/>
        <end position="135"/>
    </location>
</feature>
<evidence type="ECO:0000313" key="4">
    <source>
        <dbReference type="EMBL" id="KAL3536449.1"/>
    </source>
</evidence>
<feature type="compositionally biased region" description="Polar residues" evidence="1">
    <location>
        <begin position="31"/>
        <end position="48"/>
    </location>
</feature>
<comment type="caution">
    <text evidence="4">The sequence shown here is derived from an EMBL/GenBank/DDBJ whole genome shotgun (WGS) entry which is preliminary data.</text>
</comment>
<dbReference type="AlphaFoldDB" id="A0ABD3AZR3"/>
<evidence type="ECO:0000256" key="3">
    <source>
        <dbReference type="SAM" id="SignalP"/>
    </source>
</evidence>
<keyword evidence="2" id="KW-0812">Transmembrane</keyword>